<dbReference type="InterPro" id="IPR023405">
    <property type="entry name" value="Topo_IA_core_domain"/>
</dbReference>
<dbReference type="InterPro" id="IPR005733">
    <property type="entry name" value="TopoI_bac-type"/>
</dbReference>
<dbReference type="SUPFAM" id="SSF57783">
    <property type="entry name" value="Zinc beta-ribbon"/>
    <property type="match status" value="2"/>
</dbReference>
<dbReference type="InterPro" id="IPR003602">
    <property type="entry name" value="Topo_IA_DNA-bd_dom"/>
</dbReference>
<keyword evidence="4" id="KW-0863">Zinc-finger</keyword>
<dbReference type="InterPro" id="IPR013826">
    <property type="entry name" value="Topo_IA_cen_sub3"/>
</dbReference>
<feature type="site" description="Interaction with DNA" evidence="10">
    <location>
        <position position="162"/>
    </location>
</feature>
<dbReference type="GO" id="GO:0003677">
    <property type="term" value="F:DNA binding"/>
    <property type="evidence" value="ECO:0007669"/>
    <property type="project" value="UniProtKB-KW"/>
</dbReference>
<dbReference type="PATRIC" id="fig|1618350.3.peg.859"/>
<feature type="site" description="Interaction with DNA" evidence="10">
    <location>
        <position position="150"/>
    </location>
</feature>
<dbReference type="Pfam" id="PF01131">
    <property type="entry name" value="Topoisom_bac"/>
    <property type="match status" value="1"/>
</dbReference>
<evidence type="ECO:0000313" key="14">
    <source>
        <dbReference type="Proteomes" id="UP000034581"/>
    </source>
</evidence>
<name>A0A0G0EQ65_UNCC3</name>
<evidence type="ECO:0000256" key="6">
    <source>
        <dbReference type="ARBA" id="ARBA00022842"/>
    </source>
</evidence>
<feature type="domain" description="Toprim" evidence="11">
    <location>
        <begin position="5"/>
        <end position="115"/>
    </location>
</feature>
<evidence type="ECO:0000256" key="7">
    <source>
        <dbReference type="ARBA" id="ARBA00023029"/>
    </source>
</evidence>
<feature type="site" description="Interaction with DNA" evidence="10">
    <location>
        <position position="35"/>
    </location>
</feature>
<reference evidence="13 14" key="1">
    <citation type="journal article" date="2015" name="Nature">
        <title>rRNA introns, odd ribosomes, and small enigmatic genomes across a large radiation of phyla.</title>
        <authorList>
            <person name="Brown C.T."/>
            <person name="Hug L.A."/>
            <person name="Thomas B.C."/>
            <person name="Sharon I."/>
            <person name="Castelle C.J."/>
            <person name="Singh A."/>
            <person name="Wilkins M.J."/>
            <person name="Williams K.H."/>
            <person name="Banfield J.F."/>
        </authorList>
    </citation>
    <scope>NUCLEOTIDE SEQUENCE [LARGE SCALE GENOMIC DNA]</scope>
</reference>
<dbReference type="EMBL" id="LBQB01000006">
    <property type="protein sequence ID" value="KKP69482.1"/>
    <property type="molecule type" value="Genomic_DNA"/>
</dbReference>
<dbReference type="PRINTS" id="PR00417">
    <property type="entry name" value="PRTPISMRASEI"/>
</dbReference>
<evidence type="ECO:0000256" key="10">
    <source>
        <dbReference type="HAMAP-Rule" id="MF_00952"/>
    </source>
</evidence>
<dbReference type="PROSITE" id="PS50880">
    <property type="entry name" value="TOPRIM"/>
    <property type="match status" value="1"/>
</dbReference>
<dbReference type="Proteomes" id="UP000034581">
    <property type="component" value="Unassembled WGS sequence"/>
</dbReference>
<dbReference type="PROSITE" id="PS52039">
    <property type="entry name" value="TOPO_IA_2"/>
    <property type="match status" value="1"/>
</dbReference>
<feature type="region of interest" description="Interaction with DNA" evidence="10">
    <location>
        <begin position="170"/>
        <end position="175"/>
    </location>
</feature>
<evidence type="ECO:0000256" key="3">
    <source>
        <dbReference type="ARBA" id="ARBA00022723"/>
    </source>
</evidence>
<evidence type="ECO:0000259" key="12">
    <source>
        <dbReference type="PROSITE" id="PS52039"/>
    </source>
</evidence>
<dbReference type="SUPFAM" id="SSF56712">
    <property type="entry name" value="Prokaryotic type I DNA topoisomerase"/>
    <property type="match status" value="1"/>
</dbReference>
<evidence type="ECO:0000259" key="11">
    <source>
        <dbReference type="PROSITE" id="PS50880"/>
    </source>
</evidence>
<dbReference type="GO" id="GO:0005694">
    <property type="term" value="C:chromosome"/>
    <property type="evidence" value="ECO:0007669"/>
    <property type="project" value="InterPro"/>
</dbReference>
<feature type="site" description="Interaction with DNA" evidence="10">
    <location>
        <position position="147"/>
    </location>
</feature>
<dbReference type="GO" id="GO:0008270">
    <property type="term" value="F:zinc ion binding"/>
    <property type="evidence" value="ECO:0007669"/>
    <property type="project" value="UniProtKB-KW"/>
</dbReference>
<dbReference type="InterPro" id="IPR006171">
    <property type="entry name" value="TOPRIM_dom"/>
</dbReference>
<dbReference type="InterPro" id="IPR028612">
    <property type="entry name" value="Topoisom_1_IA"/>
</dbReference>
<dbReference type="Gene3D" id="1.10.290.10">
    <property type="entry name" value="Topoisomerase I, domain 4"/>
    <property type="match status" value="1"/>
</dbReference>
<dbReference type="CDD" id="cd00186">
    <property type="entry name" value="TOP1Ac"/>
    <property type="match status" value="1"/>
</dbReference>
<feature type="site" description="Interaction with DNA" evidence="10">
    <location>
        <position position="499"/>
    </location>
</feature>
<keyword evidence="6" id="KW-0460">Magnesium</keyword>
<comment type="catalytic activity">
    <reaction evidence="1 10">
        <text>ATP-independent breakage of single-stranded DNA, followed by passage and rejoining.</text>
        <dbReference type="EC" id="5.6.2.1"/>
    </reaction>
</comment>
<evidence type="ECO:0000256" key="8">
    <source>
        <dbReference type="ARBA" id="ARBA00023125"/>
    </source>
</evidence>
<keyword evidence="9 10" id="KW-0413">Isomerase</keyword>
<feature type="site" description="Interaction with DNA" evidence="10">
    <location>
        <position position="155"/>
    </location>
</feature>
<proteinExistence type="inferred from homology"/>
<gene>
    <name evidence="10" type="primary">topA</name>
    <name evidence="13" type="ORF">UR67_C0006G0049</name>
</gene>
<dbReference type="SMART" id="SM00493">
    <property type="entry name" value="TOPRIM"/>
    <property type="match status" value="1"/>
</dbReference>
<comment type="function">
    <text evidence="10">Releases the supercoiling and torsional tension of DNA, which is introduced during the DNA replication and transcription, by transiently cleaving and rejoining one strand of the DNA duplex. Introduces a single-strand break via transesterification at a target site in duplex DNA. The scissile phosphodiester is attacked by the catalytic tyrosine of the enzyme, resulting in the formation of a DNA-(5'-phosphotyrosyl)-enzyme intermediate and the expulsion of a 3'-OH DNA strand. The free DNA strand then undergoes passage around the unbroken strand, thus removing DNA supercoils. Finally, in the religation step, the DNA 3'-OH attacks the covalent intermediate to expel the active-site tyrosine and restore the DNA phosphodiester backbone.</text>
</comment>
<feature type="active site" description="O-(5'-phospho-DNA)-tyrosine intermediate" evidence="10">
    <location>
        <position position="302"/>
    </location>
</feature>
<evidence type="ECO:0000256" key="4">
    <source>
        <dbReference type="ARBA" id="ARBA00022771"/>
    </source>
</evidence>
<keyword evidence="3" id="KW-0479">Metal-binding</keyword>
<dbReference type="Gene3D" id="2.70.20.10">
    <property type="entry name" value="Topoisomerase I, domain 3"/>
    <property type="match status" value="1"/>
</dbReference>
<dbReference type="GO" id="GO:0003917">
    <property type="term" value="F:DNA topoisomerase type I (single strand cut, ATP-independent) activity"/>
    <property type="evidence" value="ECO:0007669"/>
    <property type="project" value="UniProtKB-UniRule"/>
</dbReference>
<dbReference type="InterPro" id="IPR013498">
    <property type="entry name" value="Topo_IA_Znf"/>
</dbReference>
<dbReference type="InterPro" id="IPR000380">
    <property type="entry name" value="Topo_IA"/>
</dbReference>
<dbReference type="InterPro" id="IPR034149">
    <property type="entry name" value="TOPRIM_TopoI"/>
</dbReference>
<evidence type="ECO:0000256" key="9">
    <source>
        <dbReference type="ARBA" id="ARBA00023235"/>
    </source>
</evidence>
<feature type="site" description="Interaction with DNA" evidence="10">
    <location>
        <position position="304"/>
    </location>
</feature>
<evidence type="ECO:0000256" key="5">
    <source>
        <dbReference type="ARBA" id="ARBA00022833"/>
    </source>
</evidence>
<dbReference type="InterPro" id="IPR013825">
    <property type="entry name" value="Topo_IA_cen_sub2"/>
</dbReference>
<dbReference type="GO" id="GO:0006265">
    <property type="term" value="P:DNA topological change"/>
    <property type="evidence" value="ECO:0007669"/>
    <property type="project" value="UniProtKB-UniRule"/>
</dbReference>
<dbReference type="InterPro" id="IPR013497">
    <property type="entry name" value="Topo_IA_cen"/>
</dbReference>
<comment type="caution">
    <text evidence="13">The sequence shown here is derived from an EMBL/GenBank/DDBJ whole genome shotgun (WGS) entry which is preliminary data.</text>
</comment>
<evidence type="ECO:0000256" key="2">
    <source>
        <dbReference type="ARBA" id="ARBA00009446"/>
    </source>
</evidence>
<dbReference type="AlphaFoldDB" id="A0A0G0EQ65"/>
<dbReference type="PANTHER" id="PTHR42785">
    <property type="entry name" value="DNA TOPOISOMERASE, TYPE IA, CORE"/>
    <property type="match status" value="1"/>
</dbReference>
<dbReference type="CDD" id="cd03363">
    <property type="entry name" value="TOPRIM_TopoIA_TopoI"/>
    <property type="match status" value="1"/>
</dbReference>
<keyword evidence="5" id="KW-0862">Zinc</keyword>
<sequence length="674" mass="77823">MAKPKVAVIVESPTKAKTISKYLPSNYQIEASFGHMRDLPKGNLGVDVENNFNPSYVIPRDKTKQVNQFKKQMIDKSLFYLATDPDREGEAIAFHVREILKKNNKDLHDRDFKRVVFHEITKEAIQEAFERPMMLNEKLFEAQTARRVLDRLVGYKLSPLLWDKIRKGLSAGRVQSVTVKLIVDREREIQAFKAEEYWEVEADFFTVRNDKFKAILYKRGDITKKNGKITIKNEQEAQLILKELEKGEYRVGKIEDKKVSKSPYPPFITSTLQQAAINIYSFSSKRTMMAAQKLFEKGLITYMRTDSFNLSESATSKIREYIKSNFGKDYLPESVLRYKSRSKVAQEAHEAIRPTDINLTPTNLNSDLEGDEKKVYELIWKRTLACQMEKSQYLQTSCDIITTNFDLNYLLKANGNRLLFSGWRKVYTTENGDHDINQEHLLPELKIEEKVLLDKLSPNQKFTKPPARYTEASLIKALEEHDIGRPSTYAPTISTILARLYIEKEEKSLKPTEVGFKVTDFLVQYFPDIVNYDFTAEMEESLDAVARGERKWVPLIAEFYSPFEKKIEAVFADGQKIELEEDKTTEVCEKCGKPMVIKVGRFGRFLACSGYPECKNAKPLVQKIDFKCPECGGDVVIKRTKKGRKFYGCSNYPNCKYASWKKPQEKKAEVEKTN</sequence>
<comment type="similarity">
    <text evidence="2 10">Belongs to the type IA topoisomerase family.</text>
</comment>
<comment type="subunit">
    <text evidence="10">Monomer.</text>
</comment>
<organism evidence="13 14">
    <name type="scientific">candidate division CPR3 bacterium GW2011_GWF2_35_18</name>
    <dbReference type="NCBI Taxonomy" id="1618350"/>
    <lineage>
        <taxon>Bacteria</taxon>
        <taxon>Bacteria division CPR3</taxon>
    </lineage>
</organism>
<dbReference type="SMART" id="SM00437">
    <property type="entry name" value="TOP1Ac"/>
    <property type="match status" value="1"/>
</dbReference>
<dbReference type="Pfam" id="PF01396">
    <property type="entry name" value="Zn_ribbon_Top1"/>
    <property type="match status" value="2"/>
</dbReference>
<dbReference type="InterPro" id="IPR013824">
    <property type="entry name" value="Topo_IA_cen_sub1"/>
</dbReference>
<feature type="site" description="Interaction with DNA" evidence="10">
    <location>
        <position position="146"/>
    </location>
</feature>
<dbReference type="SMART" id="SM00436">
    <property type="entry name" value="TOP1Bc"/>
    <property type="match status" value="1"/>
</dbReference>
<dbReference type="InterPro" id="IPR003601">
    <property type="entry name" value="Topo_IA_2"/>
</dbReference>
<dbReference type="Gene3D" id="3.40.50.140">
    <property type="match status" value="1"/>
</dbReference>
<keyword evidence="7 10" id="KW-0799">Topoisomerase</keyword>
<dbReference type="STRING" id="1618350.UR67_C0006G0049"/>
<keyword evidence="8 10" id="KW-0238">DNA-binding</keyword>
<accession>A0A0G0EQ65</accession>
<dbReference type="NCBIfam" id="TIGR01051">
    <property type="entry name" value="topA_bact"/>
    <property type="match status" value="1"/>
</dbReference>
<evidence type="ECO:0000256" key="1">
    <source>
        <dbReference type="ARBA" id="ARBA00000213"/>
    </source>
</evidence>
<dbReference type="HAMAP" id="MF_00952">
    <property type="entry name" value="Topoisom_1_prok"/>
    <property type="match status" value="1"/>
</dbReference>
<dbReference type="Gene3D" id="1.10.460.10">
    <property type="entry name" value="Topoisomerase I, domain 2"/>
    <property type="match status" value="1"/>
</dbReference>
<dbReference type="EC" id="5.6.2.1" evidence="10"/>
<feature type="domain" description="Topo IA-type catalytic" evidence="12">
    <location>
        <begin position="136"/>
        <end position="567"/>
    </location>
</feature>
<evidence type="ECO:0000313" key="13">
    <source>
        <dbReference type="EMBL" id="KKP69482.1"/>
    </source>
</evidence>
<protein>
    <recommendedName>
        <fullName evidence="10">DNA topoisomerase 1</fullName>
        <ecNumber evidence="10">5.6.2.1</ecNumber>
    </recommendedName>
    <alternativeName>
        <fullName evidence="10">DNA topoisomerase I</fullName>
    </alternativeName>
</protein>
<dbReference type="PANTHER" id="PTHR42785:SF1">
    <property type="entry name" value="DNA TOPOISOMERASE"/>
    <property type="match status" value="1"/>
</dbReference>
<dbReference type="Gene3D" id="3.30.65.10">
    <property type="entry name" value="Bacterial Topoisomerase I, domain 1"/>
    <property type="match status" value="2"/>
</dbReference>
<dbReference type="Pfam" id="PF01751">
    <property type="entry name" value="Toprim"/>
    <property type="match status" value="1"/>
</dbReference>